<proteinExistence type="inferred from homology"/>
<keyword evidence="6 8" id="KW-0472">Membrane</keyword>
<name>A0A059XV61_9BACT</name>
<reference evidence="9 10" key="2">
    <citation type="journal article" date="2015" name="Biomed. Res. Int.">
        <title>Effects of Arsenite Resistance on the Growth and Functional Gene Expression of Leptospirillum ferriphilum and Acidithiobacillus thiooxidans in Pure Culture and Coculture.</title>
        <authorList>
            <person name="Jiang H."/>
            <person name="Liang Y."/>
            <person name="Yin H."/>
            <person name="Xiao Y."/>
            <person name="Guo X."/>
            <person name="Xu Y."/>
            <person name="Hu Q."/>
            <person name="Liu H."/>
            <person name="Liu X."/>
        </authorList>
    </citation>
    <scope>NUCLEOTIDE SEQUENCE [LARGE SCALE GENOMIC DNA]</scope>
    <source>
        <strain evidence="9 10">YSK</strain>
    </source>
</reference>
<evidence type="ECO:0000256" key="4">
    <source>
        <dbReference type="ARBA" id="ARBA00022692"/>
    </source>
</evidence>
<dbReference type="PANTHER" id="PTHR30558:SF3">
    <property type="entry name" value="BIOPOLYMER TRANSPORT PROTEIN EXBD-RELATED"/>
    <property type="match status" value="1"/>
</dbReference>
<keyword evidence="3" id="KW-1003">Cell membrane</keyword>
<dbReference type="InterPro" id="IPR003400">
    <property type="entry name" value="ExbD"/>
</dbReference>
<dbReference type="HOGENOM" id="CLU_085305_3_2_0"/>
<protein>
    <submittedName>
        <fullName evidence="9">Biopolymer transporter</fullName>
    </submittedName>
</protein>
<dbReference type="Pfam" id="PF02472">
    <property type="entry name" value="ExbD"/>
    <property type="match status" value="1"/>
</dbReference>
<dbReference type="Gene3D" id="3.30.420.270">
    <property type="match status" value="1"/>
</dbReference>
<dbReference type="GO" id="GO:0022857">
    <property type="term" value="F:transmembrane transporter activity"/>
    <property type="evidence" value="ECO:0007669"/>
    <property type="project" value="InterPro"/>
</dbReference>
<keyword evidence="4 7" id="KW-0812">Transmembrane</keyword>
<evidence type="ECO:0000256" key="3">
    <source>
        <dbReference type="ARBA" id="ARBA00022475"/>
    </source>
</evidence>
<gene>
    <name evidence="9" type="ORF">Y981_10295</name>
</gene>
<evidence type="ECO:0000256" key="8">
    <source>
        <dbReference type="SAM" id="Phobius"/>
    </source>
</evidence>
<evidence type="ECO:0000256" key="6">
    <source>
        <dbReference type="ARBA" id="ARBA00023136"/>
    </source>
</evidence>
<dbReference type="PANTHER" id="PTHR30558">
    <property type="entry name" value="EXBD MEMBRANE COMPONENT OF PMF-DRIVEN MACROMOLECULE IMPORT SYSTEM"/>
    <property type="match status" value="1"/>
</dbReference>
<dbReference type="GO" id="GO:0005886">
    <property type="term" value="C:plasma membrane"/>
    <property type="evidence" value="ECO:0007669"/>
    <property type="project" value="UniProtKB-SubCell"/>
</dbReference>
<evidence type="ECO:0000256" key="2">
    <source>
        <dbReference type="ARBA" id="ARBA00005811"/>
    </source>
</evidence>
<accession>A0A059XV61</accession>
<comment type="similarity">
    <text evidence="2 7">Belongs to the ExbD/TolR family.</text>
</comment>
<keyword evidence="5 8" id="KW-1133">Transmembrane helix</keyword>
<evidence type="ECO:0000256" key="5">
    <source>
        <dbReference type="ARBA" id="ARBA00022989"/>
    </source>
</evidence>
<keyword evidence="7" id="KW-0813">Transport</keyword>
<evidence type="ECO:0000313" key="10">
    <source>
        <dbReference type="Proteomes" id="UP000027059"/>
    </source>
</evidence>
<dbReference type="EMBL" id="CP007243">
    <property type="protein sequence ID" value="AIA30995.1"/>
    <property type="molecule type" value="Genomic_DNA"/>
</dbReference>
<evidence type="ECO:0000313" key="9">
    <source>
        <dbReference type="EMBL" id="AIA30995.1"/>
    </source>
</evidence>
<evidence type="ECO:0000256" key="7">
    <source>
        <dbReference type="RuleBase" id="RU003879"/>
    </source>
</evidence>
<keyword evidence="10" id="KW-1185">Reference proteome</keyword>
<dbReference type="RefSeq" id="WP_023524887.1">
    <property type="nucleotide sequence ID" value="NZ_CP007243.1"/>
</dbReference>
<sequence>MKLFADHGEDERARIELIPMIDIMFFLLVVFIFISISLIKLNGVSLNLPKASSMPIQKKPQILNISIDKDGKLYVDKTPVNREALQDILEKIVAQGLQNKEQIIVSGDRESRLQRLVDVMDLCNRMGFSNLSIRTDDKP</sequence>
<dbReference type="Proteomes" id="UP000027059">
    <property type="component" value="Chromosome"/>
</dbReference>
<keyword evidence="7" id="KW-0653">Protein transport</keyword>
<evidence type="ECO:0000256" key="1">
    <source>
        <dbReference type="ARBA" id="ARBA00004162"/>
    </source>
</evidence>
<comment type="subcellular location">
    <subcellularLocation>
        <location evidence="1">Cell membrane</location>
        <topology evidence="1">Single-pass membrane protein</topology>
    </subcellularLocation>
    <subcellularLocation>
        <location evidence="7">Cell membrane</location>
        <topology evidence="7">Single-pass type II membrane protein</topology>
    </subcellularLocation>
</comment>
<dbReference type="GO" id="GO:0015031">
    <property type="term" value="P:protein transport"/>
    <property type="evidence" value="ECO:0007669"/>
    <property type="project" value="UniProtKB-KW"/>
</dbReference>
<organism evidence="9 10">
    <name type="scientific">Leptospirillum ferriphilum YSK</name>
    <dbReference type="NCBI Taxonomy" id="1441628"/>
    <lineage>
        <taxon>Bacteria</taxon>
        <taxon>Pseudomonadati</taxon>
        <taxon>Nitrospirota</taxon>
        <taxon>Nitrospiria</taxon>
        <taxon>Nitrospirales</taxon>
        <taxon>Nitrospiraceae</taxon>
        <taxon>Leptospirillum</taxon>
    </lineage>
</organism>
<dbReference type="KEGG" id="lfp:Y981_10295"/>
<dbReference type="AlphaFoldDB" id="A0A059XV61"/>
<feature type="transmembrane region" description="Helical" evidence="8">
    <location>
        <begin position="21"/>
        <end position="39"/>
    </location>
</feature>
<dbReference type="OrthoDB" id="9793581at2"/>
<reference evidence="10" key="1">
    <citation type="submission" date="2014-02" db="EMBL/GenBank/DDBJ databases">
        <title>Complete genome sequence and comparative genomic analysis of the nitrogen-fixing bacterium Leptospirillum ferriphilum YSK.</title>
        <authorList>
            <person name="Guo X."/>
            <person name="Yin H."/>
            <person name="Liang Y."/>
            <person name="Hu Q."/>
            <person name="Ma L."/>
            <person name="Xiao Y."/>
            <person name="Zhang X."/>
            <person name="Qiu G."/>
            <person name="Liu X."/>
        </authorList>
    </citation>
    <scope>NUCLEOTIDE SEQUENCE [LARGE SCALE GENOMIC DNA]</scope>
    <source>
        <strain evidence="10">YSK</strain>
    </source>
</reference>